<feature type="compositionally biased region" description="Low complexity" evidence="1">
    <location>
        <begin position="1"/>
        <end position="17"/>
    </location>
</feature>
<protein>
    <submittedName>
        <fullName evidence="2">Type III secretion system HrpP C-terminal domain-containing protein</fullName>
    </submittedName>
</protein>
<accession>A0ABV4E576</accession>
<comment type="caution">
    <text evidence="2">The sequence shown here is derived from an EMBL/GenBank/DDBJ whole genome shotgun (WGS) entry which is preliminary data.</text>
</comment>
<name>A0ABV4E576_9GAMM</name>
<evidence type="ECO:0000313" key="2">
    <source>
        <dbReference type="EMBL" id="MEY8769979.1"/>
    </source>
</evidence>
<dbReference type="InterPro" id="IPR049757">
    <property type="entry name" value="T3SS_HrpP-like_C"/>
</dbReference>
<dbReference type="RefSeq" id="WP_253454953.1">
    <property type="nucleotide sequence ID" value="NZ_JBGFFX010000002.1"/>
</dbReference>
<feature type="compositionally biased region" description="Basic and acidic residues" evidence="1">
    <location>
        <begin position="18"/>
        <end position="64"/>
    </location>
</feature>
<proteinExistence type="predicted"/>
<reference evidence="2 3" key="1">
    <citation type="submission" date="2024-07" db="EMBL/GenBank/DDBJ databases">
        <authorList>
            <person name="Hebao G."/>
        </authorList>
    </citation>
    <scope>NUCLEOTIDE SEQUENCE [LARGE SCALE GENOMIC DNA]</scope>
    <source>
        <strain evidence="2 3">ACCC 02193</strain>
    </source>
</reference>
<feature type="compositionally biased region" description="Low complexity" evidence="1">
    <location>
        <begin position="84"/>
        <end position="93"/>
    </location>
</feature>
<organism evidence="2 3">
    <name type="scientific">Erwinia aeris</name>
    <dbReference type="NCBI Taxonomy" id="3239803"/>
    <lineage>
        <taxon>Bacteria</taxon>
        <taxon>Pseudomonadati</taxon>
        <taxon>Pseudomonadota</taxon>
        <taxon>Gammaproteobacteria</taxon>
        <taxon>Enterobacterales</taxon>
        <taxon>Erwiniaceae</taxon>
        <taxon>Erwinia</taxon>
    </lineage>
</organism>
<gene>
    <name evidence="2" type="ORF">AB6T85_05980</name>
</gene>
<dbReference type="EMBL" id="JBGFFX010000002">
    <property type="protein sequence ID" value="MEY8769979.1"/>
    <property type="molecule type" value="Genomic_DNA"/>
</dbReference>
<evidence type="ECO:0000313" key="3">
    <source>
        <dbReference type="Proteomes" id="UP001565243"/>
    </source>
</evidence>
<sequence length="200" mass="22872">MITLSAQRQAARLQQQHDLQRQTTERHREQRGEARIAQRKEKPADDGEKVALRREPRKPAREEDALFSELLEEGERPFTPPPFSQSDSQQQGFAQLDESSAYGAPPAMAMWQEIETDLLAATEQRPPAEMTLTLLLPKLGHVDARFSALAAGGWDIALQLQPAAWRVLLPHQERCRLSLRQRMACQVRLRFERRSSEQEA</sequence>
<dbReference type="CDD" id="cd17468">
    <property type="entry name" value="T3SS_HrpP_C"/>
    <property type="match status" value="1"/>
</dbReference>
<dbReference type="Proteomes" id="UP001565243">
    <property type="component" value="Unassembled WGS sequence"/>
</dbReference>
<keyword evidence="3" id="KW-1185">Reference proteome</keyword>
<feature type="region of interest" description="Disordered" evidence="1">
    <location>
        <begin position="1"/>
        <end position="94"/>
    </location>
</feature>
<evidence type="ECO:0000256" key="1">
    <source>
        <dbReference type="SAM" id="MobiDB-lite"/>
    </source>
</evidence>